<reference evidence="1 2" key="1">
    <citation type="journal article" date="2022" name="bioRxiv">
        <title>Genomics of Preaxostyla Flagellates Illuminates Evolutionary Transitions and the Path Towards Mitochondrial Loss.</title>
        <authorList>
            <person name="Novak L.V.F."/>
            <person name="Treitli S.C."/>
            <person name="Pyrih J."/>
            <person name="Halakuc P."/>
            <person name="Pipaliya S.V."/>
            <person name="Vacek V."/>
            <person name="Brzon O."/>
            <person name="Soukal P."/>
            <person name="Eme L."/>
            <person name="Dacks J.B."/>
            <person name="Karnkowska A."/>
            <person name="Elias M."/>
            <person name="Hampl V."/>
        </authorList>
    </citation>
    <scope>NUCLEOTIDE SEQUENCE [LARGE SCALE GENOMIC DNA]</scope>
    <source>
        <strain evidence="1">NAU3</strain>
        <tissue evidence="1">Gut</tissue>
    </source>
</reference>
<comment type="caution">
    <text evidence="1">The sequence shown here is derived from an EMBL/GenBank/DDBJ whole genome shotgun (WGS) entry which is preliminary data.</text>
</comment>
<gene>
    <name evidence="1" type="ORF">BLNAU_8937</name>
</gene>
<dbReference type="EMBL" id="JARBJD010000059">
    <property type="protein sequence ID" value="KAK2956157.1"/>
    <property type="molecule type" value="Genomic_DNA"/>
</dbReference>
<evidence type="ECO:0000313" key="2">
    <source>
        <dbReference type="Proteomes" id="UP001281761"/>
    </source>
</evidence>
<evidence type="ECO:0000313" key="1">
    <source>
        <dbReference type="EMBL" id="KAK2956157.1"/>
    </source>
</evidence>
<proteinExistence type="predicted"/>
<protein>
    <submittedName>
        <fullName evidence="1">Uncharacterized protein</fullName>
    </submittedName>
</protein>
<organism evidence="1 2">
    <name type="scientific">Blattamonas nauphoetae</name>
    <dbReference type="NCBI Taxonomy" id="2049346"/>
    <lineage>
        <taxon>Eukaryota</taxon>
        <taxon>Metamonada</taxon>
        <taxon>Preaxostyla</taxon>
        <taxon>Oxymonadida</taxon>
        <taxon>Blattamonas</taxon>
    </lineage>
</organism>
<sequence>MCFIDSTLHLNSSDLSNVDVSNQTMSLSVPAMADNPFETLLTLISSYQSLHDIPSETDTFRLQSLFDRHINHVSPEERSQLFSALGSAFIPRSLSSGFFIPVLRPDLSDDDRHSLVHSSGLVASLLRLSLDNPSNLDILRFLGKCSSFYPIVMDESLSDLFITFIDTVCVPNWSVEDSSPDDEQEICALSLAILGRESLACAVMGLSSRVLDHLFTAIPNSSDEIATTSSSIILHKVQFSNLLMFLSNTLQKTDPIERIEDIANKILISLDYSQICQLLGHISRFLRTHPDLITRFLDTSILIQLLSIFSTHNHDLSQYSSALLAPFTNPPPQLLVKTMWACPEHVQLFIATTIHQEPCKISISILFRLIENHPSCLSFLSDGSEMQVERRILEYVCHTLRVLSDDPDQPRCLSFGRDTPVLKTILGTLSTTITQDSPKQDESPKFRSFLVLLILCTASTDDDLSTEAITLASSLFQLPVSQTIALLHHTPPITSLPPDWPLIHDQKEDETRIRANSMGAYSGDLINQIVNDPHLLSFAATICFEGGLLNCLLGCLVSALRAASPPHCLPQAPLFSSLTQPSKEEREMWNNPAHHSTLSSLQSLVQRVLPTQLSILFHIQISRKLWDAIQSTALAVALHLFTLVNIQTKERVMEVLSYQMRKYMSQPPDIRGSLARIVLEIVTINLSAISTNLVSSTNSLVRRLVGLTGPNEDSRWSDFTDSLRRRMGRAEEDEKWRVFVQLCVVSEDVVDEAMEMLVLAENHPHFLLTLTTATPQDLNWTAETSKVMDESTRRLVCLAEKTEDVDLFEAIWRWLEKIHGSTSNAYWILLTTALETDTEMEEALLGVLGKMVKRRREEVGEGEVVGVDQETTEVVLSCLHVLEVQLERRTLNAAPFLPVLASLVLTSDISLLISLLDVFAIISKATAASPSPFTLSTITIPFIAPSDPHPQPRSLLFVIASILLHSAIGFPHSVTIIEFGRFLHDLARNSLAIPIIDEIVRQGNDLIELSLTPHRLVSLRPSPTSANTNKPTPKEIISAVFRFVSSRNYRNTLSNRFLPPDFSRFLVFSIRQMEAEEELLPSPNNITPHTLPRVRFFMGYSNEEELIDQLIKIEREECDTGITHILFRYQLIVRVQLQDLASGFDQPYIQLDCSDLSLLRVLAC</sequence>
<name>A0ABQ9XXE5_9EUKA</name>
<accession>A0ABQ9XXE5</accession>
<dbReference type="Proteomes" id="UP001281761">
    <property type="component" value="Unassembled WGS sequence"/>
</dbReference>
<keyword evidence="2" id="KW-1185">Reference proteome</keyword>